<organism evidence="1 2">
    <name type="scientific">Dallia pectoralis</name>
    <name type="common">Alaska blackfish</name>
    <dbReference type="NCBI Taxonomy" id="75939"/>
    <lineage>
        <taxon>Eukaryota</taxon>
        <taxon>Metazoa</taxon>
        <taxon>Chordata</taxon>
        <taxon>Craniata</taxon>
        <taxon>Vertebrata</taxon>
        <taxon>Euteleostomi</taxon>
        <taxon>Actinopterygii</taxon>
        <taxon>Neopterygii</taxon>
        <taxon>Teleostei</taxon>
        <taxon>Protacanthopterygii</taxon>
        <taxon>Esociformes</taxon>
        <taxon>Umbridae</taxon>
        <taxon>Dallia</taxon>
    </lineage>
</organism>
<reference evidence="1" key="1">
    <citation type="submission" date="2021-05" db="EMBL/GenBank/DDBJ databases">
        <authorList>
            <person name="Pan Q."/>
            <person name="Jouanno E."/>
            <person name="Zahm M."/>
            <person name="Klopp C."/>
            <person name="Cabau C."/>
            <person name="Louis A."/>
            <person name="Berthelot C."/>
            <person name="Parey E."/>
            <person name="Roest Crollius H."/>
            <person name="Montfort J."/>
            <person name="Robinson-Rechavi M."/>
            <person name="Bouchez O."/>
            <person name="Lampietro C."/>
            <person name="Lopez Roques C."/>
            <person name="Donnadieu C."/>
            <person name="Postlethwait J."/>
            <person name="Bobe J."/>
            <person name="Dillon D."/>
            <person name="Chandos A."/>
            <person name="von Hippel F."/>
            <person name="Guiguen Y."/>
        </authorList>
    </citation>
    <scope>NUCLEOTIDE SEQUENCE</scope>
    <source>
        <strain evidence="1">YG-Jan2019</strain>
    </source>
</reference>
<proteinExistence type="predicted"/>
<comment type="caution">
    <text evidence="1">The sequence shown here is derived from an EMBL/GenBank/DDBJ whole genome shotgun (WGS) entry which is preliminary data.</text>
</comment>
<sequence length="129" mass="14183">MKDWGGGTVRKWQSYARVLRVIGRLAAPPRAPASRTACRSGGLLPGREKCAAAGVMAAFESRSANVSTRQRRLKKHTQLDRQPARLSARFFFCFLPPPARFLIVLFTSPSLASSAPRTDGDGRKESRPD</sequence>
<dbReference type="EMBL" id="CM055764">
    <property type="protein sequence ID" value="KAJ7984823.1"/>
    <property type="molecule type" value="Genomic_DNA"/>
</dbReference>
<dbReference type="Proteomes" id="UP001157502">
    <property type="component" value="Chromosome 37"/>
</dbReference>
<gene>
    <name evidence="1" type="ORF">DPEC_G00358760</name>
</gene>
<keyword evidence="2" id="KW-1185">Reference proteome</keyword>
<name>A0ACC2F0F1_DALPE</name>
<accession>A0ACC2F0F1</accession>
<protein>
    <submittedName>
        <fullName evidence="1">Uncharacterized protein</fullName>
    </submittedName>
</protein>
<evidence type="ECO:0000313" key="2">
    <source>
        <dbReference type="Proteomes" id="UP001157502"/>
    </source>
</evidence>
<evidence type="ECO:0000313" key="1">
    <source>
        <dbReference type="EMBL" id="KAJ7984823.1"/>
    </source>
</evidence>